<dbReference type="Pfam" id="PF02171">
    <property type="entry name" value="Piwi"/>
    <property type="match status" value="1"/>
</dbReference>
<dbReference type="SUPFAM" id="SSF53098">
    <property type="entry name" value="Ribonuclease H-like"/>
    <property type="match status" value="1"/>
</dbReference>
<sequence>MRKIPVEIQCQERSLMLELLQTHKQTHNDSTFFSWDIVEFKALVCLLKYTVMVDENELSADQIEQLTYRLCYCYARCMRSVAIVPPIHYAQLAAEHALGAVTDTATDCSSTSSNMGSAYSLAGLSDKLAGVMYFV</sequence>
<dbReference type="AlphaFoldDB" id="A0A080ZFP0"/>
<gene>
    <name evidence="2" type="ORF">F444_17223</name>
</gene>
<dbReference type="GO" id="GO:0003676">
    <property type="term" value="F:nucleic acid binding"/>
    <property type="evidence" value="ECO:0007669"/>
    <property type="project" value="InterPro"/>
</dbReference>
<evidence type="ECO:0000313" key="2">
    <source>
        <dbReference type="EMBL" id="ETO65451.1"/>
    </source>
</evidence>
<dbReference type="PROSITE" id="PS50822">
    <property type="entry name" value="PIWI"/>
    <property type="match status" value="1"/>
</dbReference>
<feature type="domain" description="Piwi" evidence="1">
    <location>
        <begin position="47"/>
        <end position="102"/>
    </location>
</feature>
<dbReference type="InterPro" id="IPR012337">
    <property type="entry name" value="RNaseH-like_sf"/>
</dbReference>
<proteinExistence type="predicted"/>
<evidence type="ECO:0000259" key="1">
    <source>
        <dbReference type="PROSITE" id="PS50822"/>
    </source>
</evidence>
<dbReference type="Gene3D" id="3.30.420.10">
    <property type="entry name" value="Ribonuclease H-like superfamily/Ribonuclease H"/>
    <property type="match status" value="1"/>
</dbReference>
<accession>A0A080ZFP0</accession>
<dbReference type="InterPro" id="IPR036397">
    <property type="entry name" value="RNaseH_sf"/>
</dbReference>
<comment type="caution">
    <text evidence="2">The sequence shown here is derived from an EMBL/GenBank/DDBJ whole genome shotgun (WGS) entry which is preliminary data.</text>
</comment>
<dbReference type="PANTHER" id="PTHR22891">
    <property type="entry name" value="EUKARYOTIC TRANSLATION INITIATION FACTOR 2C"/>
    <property type="match status" value="1"/>
</dbReference>
<dbReference type="EMBL" id="ANJA01003186">
    <property type="protein sequence ID" value="ETO65451.1"/>
    <property type="molecule type" value="Genomic_DNA"/>
</dbReference>
<name>A0A080ZFP0_PHYNI</name>
<organism evidence="2 3">
    <name type="scientific">Phytophthora nicotianae P1976</name>
    <dbReference type="NCBI Taxonomy" id="1317066"/>
    <lineage>
        <taxon>Eukaryota</taxon>
        <taxon>Sar</taxon>
        <taxon>Stramenopiles</taxon>
        <taxon>Oomycota</taxon>
        <taxon>Peronosporomycetes</taxon>
        <taxon>Peronosporales</taxon>
        <taxon>Peronosporaceae</taxon>
        <taxon>Phytophthora</taxon>
    </lineage>
</organism>
<protein>
    <recommendedName>
        <fullName evidence="1">Piwi domain-containing protein</fullName>
    </recommendedName>
</protein>
<reference evidence="2 3" key="1">
    <citation type="submission" date="2013-11" db="EMBL/GenBank/DDBJ databases">
        <title>The Genome Sequence of Phytophthora parasitica P1976.</title>
        <authorList>
            <consortium name="The Broad Institute Genomics Platform"/>
            <person name="Russ C."/>
            <person name="Tyler B."/>
            <person name="Panabieres F."/>
            <person name="Shan W."/>
            <person name="Tripathy S."/>
            <person name="Grunwald N."/>
            <person name="Machado M."/>
            <person name="Johnson C.S."/>
            <person name="Walker B."/>
            <person name="Young S."/>
            <person name="Zeng Q."/>
            <person name="Gargeya S."/>
            <person name="Fitzgerald M."/>
            <person name="Haas B."/>
            <person name="Abouelleil A."/>
            <person name="Allen A.W."/>
            <person name="Alvarado L."/>
            <person name="Arachchi H.M."/>
            <person name="Berlin A.M."/>
            <person name="Chapman S.B."/>
            <person name="Gainer-Dewar J."/>
            <person name="Goldberg J."/>
            <person name="Griggs A."/>
            <person name="Gujja S."/>
            <person name="Hansen M."/>
            <person name="Howarth C."/>
            <person name="Imamovic A."/>
            <person name="Ireland A."/>
            <person name="Larimer J."/>
            <person name="McCowan C."/>
            <person name="Murphy C."/>
            <person name="Pearson M."/>
            <person name="Poon T.W."/>
            <person name="Priest M."/>
            <person name="Roberts A."/>
            <person name="Saif S."/>
            <person name="Shea T."/>
            <person name="Sisk P."/>
            <person name="Sykes S."/>
            <person name="Wortman J."/>
            <person name="Nusbaum C."/>
            <person name="Birren B."/>
        </authorList>
    </citation>
    <scope>NUCLEOTIDE SEQUENCE [LARGE SCALE GENOMIC DNA]</scope>
    <source>
        <strain evidence="2 3">P1976</strain>
    </source>
</reference>
<dbReference type="InterPro" id="IPR003165">
    <property type="entry name" value="Piwi"/>
</dbReference>
<dbReference type="Proteomes" id="UP000028582">
    <property type="component" value="Unassembled WGS sequence"/>
</dbReference>
<evidence type="ECO:0000313" key="3">
    <source>
        <dbReference type="Proteomes" id="UP000028582"/>
    </source>
</evidence>